<comment type="caution">
    <text evidence="1">The sequence shown here is derived from an EMBL/GenBank/DDBJ whole genome shotgun (WGS) entry which is preliminary data.</text>
</comment>
<proteinExistence type="predicted"/>
<dbReference type="Proteomes" id="UP000614216">
    <property type="component" value="Unassembled WGS sequence"/>
</dbReference>
<reference evidence="1" key="1">
    <citation type="submission" date="2021-01" db="EMBL/GenBank/DDBJ databases">
        <title>Fulvivirga kasyanovii gen. nov., sp nov., a novel member of the phylum Bacteroidetes isolated from seawater in a mussel farm.</title>
        <authorList>
            <person name="Zhao L.-H."/>
            <person name="Wang Z.-J."/>
        </authorList>
    </citation>
    <scope>NUCLEOTIDE SEQUENCE</scope>
    <source>
        <strain evidence="1">29W222</strain>
    </source>
</reference>
<organism evidence="1 2">
    <name type="scientific">Fulvivirga marina</name>
    <dbReference type="NCBI Taxonomy" id="2494733"/>
    <lineage>
        <taxon>Bacteria</taxon>
        <taxon>Pseudomonadati</taxon>
        <taxon>Bacteroidota</taxon>
        <taxon>Cytophagia</taxon>
        <taxon>Cytophagales</taxon>
        <taxon>Fulvivirgaceae</taxon>
        <taxon>Fulvivirga</taxon>
    </lineage>
</organism>
<dbReference type="RefSeq" id="WP_202855195.1">
    <property type="nucleotide sequence ID" value="NZ_JAEUGD010000016.1"/>
</dbReference>
<gene>
    <name evidence="1" type="ORF">JMN32_05010</name>
</gene>
<protein>
    <submittedName>
        <fullName evidence="1">Uncharacterized protein</fullName>
    </submittedName>
</protein>
<dbReference type="EMBL" id="JAEUGD010000016">
    <property type="protein sequence ID" value="MBL6445656.1"/>
    <property type="molecule type" value="Genomic_DNA"/>
</dbReference>
<keyword evidence="2" id="KW-1185">Reference proteome</keyword>
<evidence type="ECO:0000313" key="2">
    <source>
        <dbReference type="Proteomes" id="UP000614216"/>
    </source>
</evidence>
<evidence type="ECO:0000313" key="1">
    <source>
        <dbReference type="EMBL" id="MBL6445656.1"/>
    </source>
</evidence>
<dbReference type="AlphaFoldDB" id="A0A937FWJ8"/>
<sequence length="90" mass="10446">MTEFFFQFIDDELAKEHSDNQTVTDLSHDMVMAYGAFKSIDNEVFRSQAIQEMKNLGEMALKTMGDARNLLLSVRPERRVRNGVVDWVME</sequence>
<accession>A0A937FWJ8</accession>
<name>A0A937FWJ8_9BACT</name>